<evidence type="ECO:0000313" key="2">
    <source>
        <dbReference type="Proteomes" id="UP000887574"/>
    </source>
</evidence>
<feature type="chain" id="PRO_5037690790" evidence="1">
    <location>
        <begin position="33"/>
        <end position="160"/>
    </location>
</feature>
<dbReference type="Proteomes" id="UP000887574">
    <property type="component" value="Unplaced"/>
</dbReference>
<keyword evidence="1" id="KW-0732">Signal</keyword>
<proteinExistence type="predicted"/>
<dbReference type="AlphaFoldDB" id="A0A915DJL6"/>
<name>A0A915DJL6_9BILA</name>
<keyword evidence="2" id="KW-1185">Reference proteome</keyword>
<dbReference type="WBParaSite" id="jg19943">
    <property type="protein sequence ID" value="jg19943"/>
    <property type="gene ID" value="jg19943"/>
</dbReference>
<reference evidence="3" key="1">
    <citation type="submission" date="2022-11" db="UniProtKB">
        <authorList>
            <consortium name="WormBaseParasite"/>
        </authorList>
    </citation>
    <scope>IDENTIFICATION</scope>
</reference>
<organism evidence="2 3">
    <name type="scientific">Ditylenchus dipsaci</name>
    <dbReference type="NCBI Taxonomy" id="166011"/>
    <lineage>
        <taxon>Eukaryota</taxon>
        <taxon>Metazoa</taxon>
        <taxon>Ecdysozoa</taxon>
        <taxon>Nematoda</taxon>
        <taxon>Chromadorea</taxon>
        <taxon>Rhabditida</taxon>
        <taxon>Tylenchina</taxon>
        <taxon>Tylenchomorpha</taxon>
        <taxon>Sphaerularioidea</taxon>
        <taxon>Anguinidae</taxon>
        <taxon>Anguininae</taxon>
        <taxon>Ditylenchus</taxon>
    </lineage>
</organism>
<feature type="signal peptide" evidence="1">
    <location>
        <begin position="1"/>
        <end position="32"/>
    </location>
</feature>
<sequence>MYLQRNKCARNTAFYLPILLVLLSLVIKPLTAQYYGNSWIASTNSSTSAAKKDELKLKIACLAYGYCNPSSTDFTNNYFGNYLFGGNTGYPGYYGGGSAYTSPYTSYYYNPYGSNIAGQNGYNPFGNSIVQQGYGYDQGYGSYGGYGQGYGGYGYGYGKK</sequence>
<accession>A0A915DJL6</accession>
<evidence type="ECO:0000313" key="3">
    <source>
        <dbReference type="WBParaSite" id="jg19943"/>
    </source>
</evidence>
<evidence type="ECO:0000256" key="1">
    <source>
        <dbReference type="SAM" id="SignalP"/>
    </source>
</evidence>
<protein>
    <submittedName>
        <fullName evidence="3">Uncharacterized protein</fullName>
    </submittedName>
</protein>